<dbReference type="Pfam" id="PF19916">
    <property type="entry name" value="VMAP-M0"/>
    <property type="match status" value="1"/>
</dbReference>
<dbReference type="Pfam" id="PF20028">
    <property type="entry name" value="VMAP-C"/>
    <property type="match status" value="1"/>
</dbReference>
<dbReference type="EMBL" id="JAENHP010000003">
    <property type="protein sequence ID" value="MBM2616249.1"/>
    <property type="molecule type" value="Genomic_DNA"/>
</dbReference>
<feature type="domain" description="vWA-MoxR associated protein C-terminal" evidence="2">
    <location>
        <begin position="361"/>
        <end position="590"/>
    </location>
</feature>
<evidence type="ECO:0000259" key="2">
    <source>
        <dbReference type="Pfam" id="PF20028"/>
    </source>
</evidence>
<protein>
    <submittedName>
        <fullName evidence="3">Trypsin-like peptidase domain-containing protein</fullName>
    </submittedName>
</protein>
<keyword evidence="4" id="KW-1185">Reference proteome</keyword>
<dbReference type="InterPro" id="IPR045555">
    <property type="entry name" value="VMAP-M0"/>
</dbReference>
<gene>
    <name evidence="3" type="ORF">JIG36_11840</name>
</gene>
<evidence type="ECO:0000313" key="3">
    <source>
        <dbReference type="EMBL" id="MBM2616249.1"/>
    </source>
</evidence>
<feature type="domain" description="vWA-MoxR associated protein middle region 0" evidence="1">
    <location>
        <begin position="237"/>
        <end position="334"/>
    </location>
</feature>
<dbReference type="Proteomes" id="UP000632138">
    <property type="component" value="Unassembled WGS sequence"/>
</dbReference>
<evidence type="ECO:0000313" key="4">
    <source>
        <dbReference type="Proteomes" id="UP000632138"/>
    </source>
</evidence>
<evidence type="ECO:0000259" key="1">
    <source>
        <dbReference type="Pfam" id="PF19916"/>
    </source>
</evidence>
<dbReference type="Pfam" id="PF13365">
    <property type="entry name" value="Trypsin_2"/>
    <property type="match status" value="1"/>
</dbReference>
<dbReference type="InterPro" id="IPR045450">
    <property type="entry name" value="VMAP_C"/>
</dbReference>
<proteinExistence type="predicted"/>
<comment type="caution">
    <text evidence="3">The sequence shown here is derived from an EMBL/GenBank/DDBJ whole genome shotgun (WGS) entry which is preliminary data.</text>
</comment>
<dbReference type="RefSeq" id="WP_203376152.1">
    <property type="nucleotide sequence ID" value="NZ_JAENHP010000003.1"/>
</dbReference>
<sequence length="605" mass="66717">MSAAEAELEQLFRRSLVRIDGPDGSHGSGVWVAPGLVLTCAHVAGTGDVEITWEEIRAPGRLVEAVPPRRRDPDQPWPWPDLALLEVAGIPDHPCAWLSDQRLSVQTPLFLLGHSTVYQRAPQVSSASGRYGGPQEVDGAEMWRFTTDEVAHGMSGGPVLDLRNGAVCAIVKSTRLPDSTMGGVVIPIAGLRAFSPHARAMLWSRHDQHHTGGVWAALREGLRRHPNRVPASINAVEEAELLGLLSGVRVDVDLPVLYQRAADRLAPSSLAGLREVANALMDRLTPAAGLHPLLAFTAHLSQLTTGRPRDELLRWTEQVAIRRGESDRYVQWRRTAEKPEETTDQPSVTVQIAPGALDPNRYMVTVWVSRRAGHSEKFYCDDSGTHTINELRAMLPDLVKIPLKQLHGWAIVEFVIPPDLLDERFEEIAVGRRSRLGRTNPVVLRDLERLAMEETWHGWRARWQSLRSGRGAVEWLDCDDHTDPDALDGRLRNGLDIATVAVPRNLSGTLRELLDVAVDAGVPTVVWRRHECPGHDERPCSGDMFRAGLEKELGAHQDLALPELVRKLRSAMAAGLNPECSGIVLLWDDPTRLPEPEAPLLGPTA</sequence>
<accession>A0ABS2AAI0</accession>
<dbReference type="Gene3D" id="2.40.10.120">
    <property type="match status" value="1"/>
</dbReference>
<organism evidence="3 4">
    <name type="scientific">Paractinoplanes ovalisporus</name>
    <dbReference type="NCBI Taxonomy" id="2810368"/>
    <lineage>
        <taxon>Bacteria</taxon>
        <taxon>Bacillati</taxon>
        <taxon>Actinomycetota</taxon>
        <taxon>Actinomycetes</taxon>
        <taxon>Micromonosporales</taxon>
        <taxon>Micromonosporaceae</taxon>
        <taxon>Paractinoplanes</taxon>
    </lineage>
</organism>
<dbReference type="SUPFAM" id="SSF50494">
    <property type="entry name" value="Trypsin-like serine proteases"/>
    <property type="match status" value="1"/>
</dbReference>
<name>A0ABS2AAI0_9ACTN</name>
<reference evidence="3 4" key="1">
    <citation type="submission" date="2021-01" db="EMBL/GenBank/DDBJ databases">
        <title>Actinoplanes sp. nov. LDG1-06 isolated from lichen.</title>
        <authorList>
            <person name="Saeng-In P."/>
            <person name="Phongsopitanun W."/>
            <person name="Kanchanasin P."/>
            <person name="Yuki M."/>
            <person name="Kudo T."/>
            <person name="Ohkuma M."/>
            <person name="Tanasupawat S."/>
        </authorList>
    </citation>
    <scope>NUCLEOTIDE SEQUENCE [LARGE SCALE GENOMIC DNA]</scope>
    <source>
        <strain evidence="3 4">LDG1-06</strain>
    </source>
</reference>
<dbReference type="InterPro" id="IPR009003">
    <property type="entry name" value="Peptidase_S1_PA"/>
</dbReference>